<dbReference type="Proteomes" id="UP000289738">
    <property type="component" value="Chromosome A05"/>
</dbReference>
<dbReference type="GO" id="GO:0010073">
    <property type="term" value="P:meristem maintenance"/>
    <property type="evidence" value="ECO:0007669"/>
    <property type="project" value="InterPro"/>
</dbReference>
<comment type="caution">
    <text evidence="1">The sequence shown here is derived from an EMBL/GenBank/DDBJ whole genome shotgun (WGS) entry which is preliminary data.</text>
</comment>
<sequence>MEDNLNHLYRLDGVAHIVSAIHLEPHRCITNIRYQHGMQLDDRIVPYLQMAGLYYLSSRTRHGFDWTSHWSDVAYQLGLPIDGQYVSGCLTDFVRHIEGGRPTWIWFEELLSVLPPANNIDKFTTFSELSQGADDETVKRYARAYIMMLLSIQLFEDKPVTRLYIHWLPYVAKLEDMVSIVGGLLHCHSYSGACAVWRTEMSSSWPVHYSSSNRGSSGDSLVSSQTDLMSSIGRWRPDGQPTLSDKGPCKAHWKLRIDLLHSGDYLHLLLFMVTNNNYLYAQFLWMTYSLPDVVQVVHPEILEP</sequence>
<dbReference type="EMBL" id="SDMP01000005">
    <property type="protein sequence ID" value="RYR57210.1"/>
    <property type="molecule type" value="Genomic_DNA"/>
</dbReference>
<dbReference type="InterPro" id="IPR044824">
    <property type="entry name" value="MAIN-like"/>
</dbReference>
<accession>A0A445D218</accession>
<organism evidence="1 2">
    <name type="scientific">Arachis hypogaea</name>
    <name type="common">Peanut</name>
    <dbReference type="NCBI Taxonomy" id="3818"/>
    <lineage>
        <taxon>Eukaryota</taxon>
        <taxon>Viridiplantae</taxon>
        <taxon>Streptophyta</taxon>
        <taxon>Embryophyta</taxon>
        <taxon>Tracheophyta</taxon>
        <taxon>Spermatophyta</taxon>
        <taxon>Magnoliopsida</taxon>
        <taxon>eudicotyledons</taxon>
        <taxon>Gunneridae</taxon>
        <taxon>Pentapetalae</taxon>
        <taxon>rosids</taxon>
        <taxon>fabids</taxon>
        <taxon>Fabales</taxon>
        <taxon>Fabaceae</taxon>
        <taxon>Papilionoideae</taxon>
        <taxon>50 kb inversion clade</taxon>
        <taxon>dalbergioids sensu lato</taxon>
        <taxon>Dalbergieae</taxon>
        <taxon>Pterocarpus clade</taxon>
        <taxon>Arachis</taxon>
    </lineage>
</organism>
<dbReference type="AlphaFoldDB" id="A0A445D218"/>
<keyword evidence="2" id="KW-1185">Reference proteome</keyword>
<evidence type="ECO:0008006" key="3">
    <source>
        <dbReference type="Google" id="ProtNLM"/>
    </source>
</evidence>
<protein>
    <recommendedName>
        <fullName evidence="3">Aminotransferase-like plant mobile domain-containing protein</fullName>
    </recommendedName>
</protein>
<dbReference type="PANTHER" id="PTHR46033:SF1">
    <property type="entry name" value="PROTEIN MAIN-LIKE 2"/>
    <property type="match status" value="1"/>
</dbReference>
<gene>
    <name evidence="1" type="ORF">Ahy_A05g022951</name>
</gene>
<proteinExistence type="predicted"/>
<dbReference type="PANTHER" id="PTHR46033">
    <property type="entry name" value="PROTEIN MAIN-LIKE 2"/>
    <property type="match status" value="1"/>
</dbReference>
<reference evidence="1 2" key="1">
    <citation type="submission" date="2019-01" db="EMBL/GenBank/DDBJ databases">
        <title>Sequencing of cultivated peanut Arachis hypogaea provides insights into genome evolution and oil improvement.</title>
        <authorList>
            <person name="Chen X."/>
        </authorList>
    </citation>
    <scope>NUCLEOTIDE SEQUENCE [LARGE SCALE GENOMIC DNA]</scope>
    <source>
        <strain evidence="2">cv. Fuhuasheng</strain>
        <tissue evidence="1">Leaves</tissue>
    </source>
</reference>
<evidence type="ECO:0000313" key="2">
    <source>
        <dbReference type="Proteomes" id="UP000289738"/>
    </source>
</evidence>
<name>A0A445D218_ARAHY</name>
<evidence type="ECO:0000313" key="1">
    <source>
        <dbReference type="EMBL" id="RYR57210.1"/>
    </source>
</evidence>